<dbReference type="RefSeq" id="YP_009193513.1">
    <property type="nucleotide sequence ID" value="NC_028742.1"/>
</dbReference>
<accession>A0A0F6SJQ5</accession>
<evidence type="ECO:0000313" key="3">
    <source>
        <dbReference type="Proteomes" id="UP000204054"/>
    </source>
</evidence>
<dbReference type="Proteomes" id="UP000204054">
    <property type="component" value="Segment"/>
</dbReference>
<reference evidence="2 3" key="1">
    <citation type="journal article" date="2015" name="Genome Announc.">
        <title>Genome Sequences of Mycobacteriophages AlanGrant, Baee, Corofin, OrangeOswald, and Vincenzo, New Members of Cluster B.</title>
        <authorList>
            <person name="Pope W.H."/>
            <person name="Carbonara M.E."/>
            <person name="Cioffi H.M."/>
            <person name="Cruz T."/>
            <person name="Dang B.Q."/>
            <person name="Doyle A.N."/>
            <person name="Fan O.H."/>
            <person name="Gallagher M."/>
            <person name="Gentile G.M."/>
            <person name="German B.A."/>
            <person name="Farrell M.E."/>
            <person name="Gerwig M."/>
            <person name="Hunter K.L."/>
            <person name="Lefever V.E."/>
            <person name="Marfisi N.A."/>
            <person name="McDonnell J.E."/>
            <person name="Monga J.K."/>
            <person name="Quiroz K.G."/>
            <person name="Pong A.C."/>
            <person name="Rimple P.A."/>
            <person name="Situ M."/>
            <person name="Sohnen P.C."/>
            <person name="Stockinger A.N."/>
            <person name="Thompson P.K."/>
            <person name="Torchio N.M."/>
            <person name="Toner C.L."/>
            <person name="Ulbrich M.C."/>
            <person name="Vohra N.I."/>
            <person name="Zakir A."/>
            <person name="Adkins N.L."/>
            <person name="Brown B.R."/>
            <person name="Churilla B.M."/>
            <person name="Kramer Z.J."/>
            <person name="Lapin J.S."/>
            <person name="Montgomery M.T."/>
            <person name="Prout A.K."/>
            <person name="Grubb S.R."/>
            <person name="Warner M.H."/>
            <person name="Bowman C.A."/>
            <person name="Russell D.A."/>
            <person name="Hatfull G.F."/>
        </authorList>
    </citation>
    <scope>NUCLEOTIDE SEQUENCE [LARGE SCALE GENOMIC DNA]</scope>
</reference>
<sequence length="166" mass="18329">MRHTLHNPSCEFLRPDGIACTCGAFEREINAAATPRRPVMGYDPAHDYDDNLPFPGDPSYHYVLREETTGDRARDICNRAADLVNNDRNAVYGDAEINFRETGALWAVIFGHDVTPEQVAICMALVKVARLIKSPEHADIWTDGVGYLALGGGIAARPRHDVNPDL</sequence>
<dbReference type="GeneID" id="26586416"/>
<organism evidence="2 3">
    <name type="scientific">Mycobacterium phage Baee</name>
    <dbReference type="NCBI Taxonomy" id="1647306"/>
    <lineage>
        <taxon>Viruses</taxon>
        <taxon>Duplodnaviria</taxon>
        <taxon>Heunggongvirae</taxon>
        <taxon>Uroviricota</taxon>
        <taxon>Caudoviricetes</taxon>
        <taxon>Bclasvirinae</taxon>
        <taxon>Acadianvirus</taxon>
        <taxon>Acadianvirus baee</taxon>
    </lineage>
</organism>
<protein>
    <recommendedName>
        <fullName evidence="1">DUF6378 domain-containing protein</fullName>
    </recommendedName>
</protein>
<dbReference type="EMBL" id="KR080199">
    <property type="protein sequence ID" value="AKF14627.1"/>
    <property type="molecule type" value="Genomic_DNA"/>
</dbReference>
<dbReference type="Pfam" id="PF19905">
    <property type="entry name" value="DUF6378"/>
    <property type="match status" value="1"/>
</dbReference>
<evidence type="ECO:0000313" key="2">
    <source>
        <dbReference type="EMBL" id="AKF14627.1"/>
    </source>
</evidence>
<dbReference type="InterPro" id="IPR045958">
    <property type="entry name" value="DUF6378"/>
</dbReference>
<keyword evidence="3" id="KW-1185">Reference proteome</keyword>
<proteinExistence type="predicted"/>
<evidence type="ECO:0000259" key="1">
    <source>
        <dbReference type="Pfam" id="PF19905"/>
    </source>
</evidence>
<name>A0A0F6SJQ5_9CAUD</name>
<gene>
    <name evidence="2" type="primary">58</name>
    <name evidence="2" type="ORF">SEA_BAEE_58</name>
</gene>
<dbReference type="OrthoDB" id="8922at10239"/>
<dbReference type="KEGG" id="vg:26586416"/>
<feature type="domain" description="DUF6378" evidence="1">
    <location>
        <begin position="76"/>
        <end position="154"/>
    </location>
</feature>